<reference evidence="1 2" key="1">
    <citation type="submission" date="2019-02" db="EMBL/GenBank/DDBJ databases">
        <title>Deep-cultivation of Planctomycetes and their phenomic and genomic characterization uncovers novel biology.</title>
        <authorList>
            <person name="Wiegand S."/>
            <person name="Jogler M."/>
            <person name="Boedeker C."/>
            <person name="Pinto D."/>
            <person name="Vollmers J."/>
            <person name="Rivas-Marin E."/>
            <person name="Kohn T."/>
            <person name="Peeters S.H."/>
            <person name="Heuer A."/>
            <person name="Rast P."/>
            <person name="Oberbeckmann S."/>
            <person name="Bunk B."/>
            <person name="Jeske O."/>
            <person name="Meyerdierks A."/>
            <person name="Storesund J.E."/>
            <person name="Kallscheuer N."/>
            <person name="Luecker S."/>
            <person name="Lage O.M."/>
            <person name="Pohl T."/>
            <person name="Merkel B.J."/>
            <person name="Hornburger P."/>
            <person name="Mueller R.-W."/>
            <person name="Bruemmer F."/>
            <person name="Labrenz M."/>
            <person name="Spormann A.M."/>
            <person name="Op den Camp H."/>
            <person name="Overmann J."/>
            <person name="Amann R."/>
            <person name="Jetten M.S.M."/>
            <person name="Mascher T."/>
            <person name="Medema M.H."/>
            <person name="Devos D.P."/>
            <person name="Kaster A.-K."/>
            <person name="Ovreas L."/>
            <person name="Rohde M."/>
            <person name="Galperin M.Y."/>
            <person name="Jogler C."/>
        </authorList>
    </citation>
    <scope>NUCLEOTIDE SEQUENCE [LARGE SCALE GENOMIC DNA]</scope>
    <source>
        <strain evidence="1 2">Pla175</strain>
    </source>
</reference>
<dbReference type="OrthoDB" id="263569at2"/>
<dbReference type="AlphaFoldDB" id="A0A518D6P2"/>
<organism evidence="1 2">
    <name type="scientific">Pirellulimonas nuda</name>
    <dbReference type="NCBI Taxonomy" id="2528009"/>
    <lineage>
        <taxon>Bacteria</taxon>
        <taxon>Pseudomonadati</taxon>
        <taxon>Planctomycetota</taxon>
        <taxon>Planctomycetia</taxon>
        <taxon>Pirellulales</taxon>
        <taxon>Lacipirellulaceae</taxon>
        <taxon>Pirellulimonas</taxon>
    </lineage>
</organism>
<evidence type="ECO:0000313" key="1">
    <source>
        <dbReference type="EMBL" id="QDU87152.1"/>
    </source>
</evidence>
<keyword evidence="2" id="KW-1185">Reference proteome</keyword>
<protein>
    <recommendedName>
        <fullName evidence="3">DUF2617 domain-containing protein</fullName>
    </recommendedName>
</protein>
<dbReference type="InterPro" id="IPR024486">
    <property type="entry name" value="DUF2617"/>
</dbReference>
<dbReference type="Pfam" id="PF10936">
    <property type="entry name" value="DUF2617"/>
    <property type="match status" value="1"/>
</dbReference>
<dbReference type="RefSeq" id="WP_145281036.1">
    <property type="nucleotide sequence ID" value="NZ_CP036291.1"/>
</dbReference>
<dbReference type="EMBL" id="CP036291">
    <property type="protein sequence ID" value="QDU87152.1"/>
    <property type="molecule type" value="Genomic_DNA"/>
</dbReference>
<sequence length="185" mass="20977">MLSVRPKIAELTVQLFGRSIHPELFQVYASKSYQRSRYDATVQVTSAGHVVIWRHQGLVLTEVAAAANHPLPQRRRLMAHRALGERADRVELRGGGVYEVKFAMEPVEVGLFNFYQNELARCGKAEGGIAEGVFHQFDKSERFGLGALSYMHVECRDRTFKVQTLHTFPDDCALLKCETVFRLPK</sequence>
<name>A0A518D6P2_9BACT</name>
<evidence type="ECO:0008006" key="3">
    <source>
        <dbReference type="Google" id="ProtNLM"/>
    </source>
</evidence>
<gene>
    <name evidence="1" type="ORF">Pla175_05080</name>
</gene>
<accession>A0A518D6P2</accession>
<dbReference type="KEGG" id="pnd:Pla175_05080"/>
<proteinExistence type="predicted"/>
<evidence type="ECO:0000313" key="2">
    <source>
        <dbReference type="Proteomes" id="UP000317429"/>
    </source>
</evidence>
<dbReference type="Proteomes" id="UP000317429">
    <property type="component" value="Chromosome"/>
</dbReference>